<feature type="domain" description="RGS" evidence="2">
    <location>
        <begin position="65"/>
        <end position="113"/>
    </location>
</feature>
<gene>
    <name evidence="3" type="ORF">AKO1_003589</name>
</gene>
<protein>
    <submittedName>
        <fullName evidence="3">RGS14</fullName>
    </submittedName>
</protein>
<dbReference type="InterPro" id="IPR016137">
    <property type="entry name" value="RGS"/>
</dbReference>
<reference evidence="3 4" key="1">
    <citation type="submission" date="2024-03" db="EMBL/GenBank/DDBJ databases">
        <title>The Acrasis kona genome and developmental transcriptomes reveal deep origins of eukaryotic multicellular pathways.</title>
        <authorList>
            <person name="Sheikh S."/>
            <person name="Fu C.-J."/>
            <person name="Brown M.W."/>
            <person name="Baldauf S.L."/>
        </authorList>
    </citation>
    <scope>NUCLEOTIDE SEQUENCE [LARGE SCALE GENOMIC DNA]</scope>
    <source>
        <strain evidence="3 4">ATCC MYA-3509</strain>
    </source>
</reference>
<evidence type="ECO:0000313" key="4">
    <source>
        <dbReference type="Proteomes" id="UP001431209"/>
    </source>
</evidence>
<dbReference type="Gene3D" id="1.10.167.10">
    <property type="entry name" value="Regulator of G-protein Signalling 4, domain 2"/>
    <property type="match status" value="1"/>
</dbReference>
<dbReference type="InterPro" id="IPR044926">
    <property type="entry name" value="RGS_subdomain_2"/>
</dbReference>
<evidence type="ECO:0000313" key="3">
    <source>
        <dbReference type="EMBL" id="KAL0484869.1"/>
    </source>
</evidence>
<organism evidence="3 4">
    <name type="scientific">Acrasis kona</name>
    <dbReference type="NCBI Taxonomy" id="1008807"/>
    <lineage>
        <taxon>Eukaryota</taxon>
        <taxon>Discoba</taxon>
        <taxon>Heterolobosea</taxon>
        <taxon>Tetramitia</taxon>
        <taxon>Eutetramitia</taxon>
        <taxon>Acrasidae</taxon>
        <taxon>Acrasis</taxon>
    </lineage>
</organism>
<feature type="compositionally biased region" description="Polar residues" evidence="1">
    <location>
        <begin position="1"/>
        <end position="25"/>
    </location>
</feature>
<proteinExistence type="predicted"/>
<evidence type="ECO:0000256" key="1">
    <source>
        <dbReference type="SAM" id="MobiDB-lite"/>
    </source>
</evidence>
<feature type="region of interest" description="Disordered" evidence="1">
    <location>
        <begin position="190"/>
        <end position="234"/>
    </location>
</feature>
<evidence type="ECO:0000259" key="2">
    <source>
        <dbReference type="PROSITE" id="PS50132"/>
    </source>
</evidence>
<accession>A0AAW2Z633</accession>
<feature type="compositionally biased region" description="Low complexity" evidence="1">
    <location>
        <begin position="210"/>
        <end position="228"/>
    </location>
</feature>
<keyword evidence="4" id="KW-1185">Reference proteome</keyword>
<comment type="caution">
    <text evidence="3">The sequence shown here is derived from an EMBL/GenBank/DDBJ whole genome shotgun (WGS) entry which is preliminary data.</text>
</comment>
<dbReference type="PROSITE" id="PS50132">
    <property type="entry name" value="RGS"/>
    <property type="match status" value="1"/>
</dbReference>
<sequence length="270" mass="30768">MSAQLNRRSRSFNTELSSRKSCSTQSRRKSLFGISTSLRRDTSPTTPTKSFDDAFERDDIFHSGLLDNKIYHEKFRDFCVKEHSEENVSLMDTIKRWRALDTHEQRLESLKNIATTLHSIVKNLMDSHQRFIKSPAYKEIFLEEARLFRSTSSISIMNSIGRRSWKITSSSKTDVAAAIPKLDVTNVEQVKAQDSPTKSKPLLKMKSNLSLPTSTSTTPSCSPRSPTHTPRKTMSSFVNGLLSLVKSKKRRDSCATDLSYRDETYDDKTL</sequence>
<name>A0AAW2Z633_9EUKA</name>
<dbReference type="EMBL" id="JAOPGA020001078">
    <property type="protein sequence ID" value="KAL0484869.1"/>
    <property type="molecule type" value="Genomic_DNA"/>
</dbReference>
<dbReference type="InterPro" id="IPR036305">
    <property type="entry name" value="RGS_sf"/>
</dbReference>
<dbReference type="SUPFAM" id="SSF48097">
    <property type="entry name" value="Regulator of G-protein signaling, RGS"/>
    <property type="match status" value="1"/>
</dbReference>
<dbReference type="AlphaFoldDB" id="A0AAW2Z633"/>
<dbReference type="Pfam" id="PF00615">
    <property type="entry name" value="RGS"/>
    <property type="match status" value="1"/>
</dbReference>
<dbReference type="Proteomes" id="UP001431209">
    <property type="component" value="Unassembled WGS sequence"/>
</dbReference>
<feature type="region of interest" description="Disordered" evidence="1">
    <location>
        <begin position="1"/>
        <end position="28"/>
    </location>
</feature>